<feature type="transmembrane region" description="Helical" evidence="1">
    <location>
        <begin position="134"/>
        <end position="158"/>
    </location>
</feature>
<evidence type="ECO:0000256" key="1">
    <source>
        <dbReference type="SAM" id="Phobius"/>
    </source>
</evidence>
<feature type="domain" description="DUF4350" evidence="2">
    <location>
        <begin position="722"/>
        <end position="872"/>
    </location>
</feature>
<dbReference type="Gene3D" id="3.40.50.880">
    <property type="match status" value="2"/>
</dbReference>
<accession>A0A975GQX6</accession>
<dbReference type="SUPFAM" id="SSF52317">
    <property type="entry name" value="Class I glutamine amidotransferase-like"/>
    <property type="match status" value="2"/>
</dbReference>
<dbReference type="InterPro" id="IPR029062">
    <property type="entry name" value="Class_I_gatase-like"/>
</dbReference>
<feature type="transmembrane region" description="Helical" evidence="1">
    <location>
        <begin position="626"/>
        <end position="644"/>
    </location>
</feature>
<proteinExistence type="predicted"/>
<feature type="transmembrane region" description="Helical" evidence="1">
    <location>
        <begin position="651"/>
        <end position="670"/>
    </location>
</feature>
<dbReference type="AlphaFoldDB" id="A0A975GQX6"/>
<reference evidence="3" key="1">
    <citation type="journal article" date="2021" name="Microb. Physiol.">
        <title>Proteogenomic Insights into the Physiology of Marine, Sulfate-Reducing, Filamentous Desulfonema limicola and Desulfonema magnum.</title>
        <authorList>
            <person name="Schnaars V."/>
            <person name="Wohlbrand L."/>
            <person name="Scheve S."/>
            <person name="Hinrichs C."/>
            <person name="Reinhardt R."/>
            <person name="Rabus R."/>
        </authorList>
    </citation>
    <scope>NUCLEOTIDE SEQUENCE</scope>
    <source>
        <strain evidence="3">4be13</strain>
    </source>
</reference>
<evidence type="ECO:0000313" key="3">
    <source>
        <dbReference type="EMBL" id="QTA89413.1"/>
    </source>
</evidence>
<keyword evidence="1" id="KW-0812">Transmembrane</keyword>
<keyword evidence="1" id="KW-0472">Membrane</keyword>
<feature type="transmembrane region" description="Helical" evidence="1">
    <location>
        <begin position="106"/>
        <end position="122"/>
    </location>
</feature>
<feature type="transmembrane region" description="Helical" evidence="1">
    <location>
        <begin position="84"/>
        <end position="100"/>
    </location>
</feature>
<dbReference type="EMBL" id="CP061800">
    <property type="protein sequence ID" value="QTA89413.1"/>
    <property type="molecule type" value="Genomic_DNA"/>
</dbReference>
<evidence type="ECO:0000313" key="4">
    <source>
        <dbReference type="Proteomes" id="UP000663722"/>
    </source>
</evidence>
<dbReference type="PANTHER" id="PTHR12969">
    <property type="entry name" value="NGD5/OSM-6/IFT52"/>
    <property type="match status" value="1"/>
</dbReference>
<protein>
    <submittedName>
        <fullName evidence="3">Amidotransferase domain-containing protein</fullName>
    </submittedName>
</protein>
<name>A0A975GQX6_9BACT</name>
<feature type="transmembrane region" description="Helical" evidence="1">
    <location>
        <begin position="270"/>
        <end position="290"/>
    </location>
</feature>
<dbReference type="Proteomes" id="UP000663722">
    <property type="component" value="Chromosome"/>
</dbReference>
<gene>
    <name evidence="3" type="ORF">dnm_054660</name>
</gene>
<organism evidence="3 4">
    <name type="scientific">Desulfonema magnum</name>
    <dbReference type="NCBI Taxonomy" id="45655"/>
    <lineage>
        <taxon>Bacteria</taxon>
        <taxon>Pseudomonadati</taxon>
        <taxon>Thermodesulfobacteriota</taxon>
        <taxon>Desulfobacteria</taxon>
        <taxon>Desulfobacterales</taxon>
        <taxon>Desulfococcaceae</taxon>
        <taxon>Desulfonema</taxon>
    </lineage>
</organism>
<dbReference type="PANTHER" id="PTHR12969:SF7">
    <property type="entry name" value="INTRAFLAGELLAR TRANSPORT PROTEIN 52 HOMOLOG"/>
    <property type="match status" value="1"/>
</dbReference>
<feature type="transmembrane region" description="Helical" evidence="1">
    <location>
        <begin position="32"/>
        <end position="50"/>
    </location>
</feature>
<dbReference type="Pfam" id="PF14258">
    <property type="entry name" value="DUF4350"/>
    <property type="match status" value="1"/>
</dbReference>
<keyword evidence="1" id="KW-1133">Transmembrane helix</keyword>
<feature type="transmembrane region" description="Helical" evidence="1">
    <location>
        <begin position="56"/>
        <end position="72"/>
    </location>
</feature>
<dbReference type="KEGG" id="dmm:dnm_054660"/>
<evidence type="ECO:0000259" key="2">
    <source>
        <dbReference type="Pfam" id="PF14258"/>
    </source>
</evidence>
<dbReference type="InterPro" id="IPR039975">
    <property type="entry name" value="IFT52"/>
</dbReference>
<feature type="transmembrane region" description="Helical" evidence="1">
    <location>
        <begin position="211"/>
        <end position="229"/>
    </location>
</feature>
<keyword evidence="4" id="KW-1185">Reference proteome</keyword>
<dbReference type="InterPro" id="IPR025646">
    <property type="entry name" value="DUF4350"/>
</dbReference>
<feature type="transmembrane region" description="Helical" evidence="1">
    <location>
        <begin position="346"/>
        <end position="363"/>
    </location>
</feature>
<sequence>MGTESFGSQQRQPGCLERGNPAFFMGGTMKKMFFRISLLFLALCFLTESLGYLTHQLYQFLGVFFLTLYGLIRYPLGSKIENREMFFTGSVLLIISVFFFQGEIIYRVGGTVFFLCSLWLLLRSKNAEQGGLFPLILTTVFYFYFLLFYLYSPPFWYAVKQFSLSFSTLISRFSGDPVIFSSTYLGIPIIILFLIFIMVSFFCSVKKEWKLFLLSSFLLILMNGLYLILAGKMPALSAPVLKFLETENHFLKVFLTFLFEENYPLPRYNYLMNSPILLFVLCLIPLYLILLKRDFKDFSFEFIQIKKLFPFRSARKSESEQSLPDLEISQEQPSGNFISYVIKKKYVLMFLFLIAAATSMLVTDMPGKTSPKKEVILYKEGFLNWSVPDFKNFGSRSAGMFGNLPGFLRAMDFSPRMAGTLSTEVLKHAQILVMINVDNQLPRNETEAIWDFVEKGGSLLILGEHTFYKHGTKRVIFNDILEPFHISVNFDSADWFVGGWLHSYQYASHPITSGMRDDMNDTGIVIGASLRIEPPAFPIVIGKYGYSDPGDTSAEGSRGYLGSLNYEPGEPLGDVVLCAAQHYGKGKLLVFGDTSGFVNAIMVKNPDFINRVFTWLAKEDSPKSHWLRLILAFIFFAFALSVCIAERPSPFTLILSTALSLAIIAAANTWKQHDAQTDIYGKIAYIDVSHGERFSPESWNENAAMGLYLNFMRNGYLTFSLETFEDRKLNTADFLVLIAPSQPFTPKELGRIREFVFSGGNLILTVGWEEKHASEALMKQFGLSLDYVPLGRFFSVIPHFKQKVRFSEAWPVISSDGKAEIIASYEKLPVIMKKRYGEGHIVLIGDSSFFWNNNLEMEKSHVRENIEFLKWLVGNLKLET</sequence>
<feature type="transmembrane region" description="Helical" evidence="1">
    <location>
        <begin position="178"/>
        <end position="199"/>
    </location>
</feature>